<dbReference type="Proteomes" id="UP000184315">
    <property type="component" value="Unassembled WGS sequence"/>
</dbReference>
<dbReference type="STRING" id="671072.PL9214650429"/>
<dbReference type="RefSeq" id="WP_072721876.1">
    <property type="nucleotide sequence ID" value="NZ_LN889813.1"/>
</dbReference>
<organism evidence="2 3">
    <name type="scientific">Planktothrix tepida PCC 9214</name>
    <dbReference type="NCBI Taxonomy" id="671072"/>
    <lineage>
        <taxon>Bacteria</taxon>
        <taxon>Bacillati</taxon>
        <taxon>Cyanobacteriota</taxon>
        <taxon>Cyanophyceae</taxon>
        <taxon>Oscillatoriophycideae</taxon>
        <taxon>Oscillatoriales</taxon>
        <taxon>Microcoleaceae</taxon>
        <taxon>Planktothrix</taxon>
    </lineage>
</organism>
<proteinExistence type="predicted"/>
<dbReference type="AlphaFoldDB" id="A0A1J1LS17"/>
<evidence type="ECO:0000259" key="1">
    <source>
        <dbReference type="Pfam" id="PF01738"/>
    </source>
</evidence>
<dbReference type="Pfam" id="PF01738">
    <property type="entry name" value="DLH"/>
    <property type="match status" value="1"/>
</dbReference>
<keyword evidence="3" id="KW-1185">Reference proteome</keyword>
<dbReference type="InterPro" id="IPR002925">
    <property type="entry name" value="Dienelactn_hydro"/>
</dbReference>
<reference evidence="3" key="1">
    <citation type="submission" date="2015-10" db="EMBL/GenBank/DDBJ databases">
        <authorList>
            <person name="Regsiter A."/>
            <person name="william w."/>
        </authorList>
    </citation>
    <scope>NUCLEOTIDE SEQUENCE [LARGE SCALE GENOMIC DNA]</scope>
</reference>
<gene>
    <name evidence="2" type="ORF">PL9214650429</name>
</gene>
<accession>A0A1J1LS17</accession>
<dbReference type="PANTHER" id="PTHR22946">
    <property type="entry name" value="DIENELACTONE HYDROLASE DOMAIN-CONTAINING PROTEIN-RELATED"/>
    <property type="match status" value="1"/>
</dbReference>
<dbReference type="EMBL" id="CZDF01000172">
    <property type="protein sequence ID" value="CUR34990.1"/>
    <property type="molecule type" value="Genomic_DNA"/>
</dbReference>
<evidence type="ECO:0000313" key="2">
    <source>
        <dbReference type="EMBL" id="CUR34990.1"/>
    </source>
</evidence>
<keyword evidence="2" id="KW-0378">Hydrolase</keyword>
<protein>
    <submittedName>
        <fullName evidence="2">Dienelactone hydrolase family</fullName>
    </submittedName>
</protein>
<dbReference type="PANTHER" id="PTHR22946:SF0">
    <property type="entry name" value="DIENELACTONE HYDROLASE DOMAIN-CONTAINING PROTEIN"/>
    <property type="match status" value="1"/>
</dbReference>
<evidence type="ECO:0000313" key="3">
    <source>
        <dbReference type="Proteomes" id="UP000184315"/>
    </source>
</evidence>
<dbReference type="InterPro" id="IPR029058">
    <property type="entry name" value="AB_hydrolase_fold"/>
</dbReference>
<dbReference type="OrthoDB" id="9787933at2"/>
<sequence>MNILKKYSLFILLVIGILITPVWTILTSAQTPNTLQTQLIEYRQGDTVLEGYLAYNSSQTGKRPGVLVVHEWKGLDEYAKSRTEQLARLGYVAFAADIYGKGIRPQTAEEARTQATLYRSNRALLRERVNAALTELQKQPQTDPQNLAAIGYCFGGTTVLELARSGADIDGVVSFHGGLDSPNPQDGKQIKSKVLVLHGADDPLVSPEDIMAFEKEMRDGNVDWQMISYGRTVHSFTNPKSGNDPSKGIAYNPDSDRRSFEAMKLFFNEIF</sequence>
<dbReference type="SUPFAM" id="SSF53474">
    <property type="entry name" value="alpha/beta-Hydrolases"/>
    <property type="match status" value="1"/>
</dbReference>
<feature type="domain" description="Dienelactone hydrolase" evidence="1">
    <location>
        <begin position="50"/>
        <end position="270"/>
    </location>
</feature>
<dbReference type="InterPro" id="IPR050261">
    <property type="entry name" value="FrsA_esterase"/>
</dbReference>
<name>A0A1J1LS17_9CYAN</name>
<dbReference type="Gene3D" id="3.40.50.1820">
    <property type="entry name" value="alpha/beta hydrolase"/>
    <property type="match status" value="1"/>
</dbReference>
<dbReference type="GO" id="GO:0016787">
    <property type="term" value="F:hydrolase activity"/>
    <property type="evidence" value="ECO:0007669"/>
    <property type="project" value="UniProtKB-KW"/>
</dbReference>